<dbReference type="EMBL" id="JBHSFE010000011">
    <property type="protein sequence ID" value="MFC4609131.1"/>
    <property type="molecule type" value="Genomic_DNA"/>
</dbReference>
<dbReference type="Proteomes" id="UP001595993">
    <property type="component" value="Unassembled WGS sequence"/>
</dbReference>
<sequence length="390" mass="41457">MSSRRARPKLLAGAIISVTCLATVQLAAFPAAAAPADSAAGDRATASAPSSRAATSAAVSRIEDRTARAVAVSLADAGWRSQVRDAAVTDKQLDLRALTGRAAAAQAGKRLTSSLASADRQIAAAKGLGADTGSLLRLRLGADSMRKDLKAGAAPLVAAATADDHAKTITAYDSRGAAHTLDARKAPDRPVYVLDIDESKALAAGMKVMRQEFGKHGLNVPQASTAAAGFWTTRITGVELSDDEEPWVKGDAEIYSLVTGFGLDGKVRVDPVEMPYLDKDGVVYHPNQILVNWSNYKYNLADAVMMEEDGSTNYRDLAKAIAGILLTIADQGVYIPLVNAVLDAIPDDWWTDDPDYVDSWYTLAKNDTGRRNGARANGWMTLEPYYVQGF</sequence>
<evidence type="ECO:0000313" key="2">
    <source>
        <dbReference type="EMBL" id="MFC4609131.1"/>
    </source>
</evidence>
<evidence type="ECO:0000256" key="1">
    <source>
        <dbReference type="SAM" id="SignalP"/>
    </source>
</evidence>
<name>A0ABV9G4A9_9ACTN</name>
<feature type="signal peptide" evidence="1">
    <location>
        <begin position="1"/>
        <end position="33"/>
    </location>
</feature>
<evidence type="ECO:0000313" key="3">
    <source>
        <dbReference type="Proteomes" id="UP001595993"/>
    </source>
</evidence>
<comment type="caution">
    <text evidence="2">The sequence shown here is derived from an EMBL/GenBank/DDBJ whole genome shotgun (WGS) entry which is preliminary data.</text>
</comment>
<protein>
    <submittedName>
        <fullName evidence="2">DUF3103 family protein</fullName>
    </submittedName>
</protein>
<feature type="chain" id="PRO_5046438621" evidence="1">
    <location>
        <begin position="34"/>
        <end position="390"/>
    </location>
</feature>
<dbReference type="Pfam" id="PF11301">
    <property type="entry name" value="DUF3103"/>
    <property type="match status" value="1"/>
</dbReference>
<accession>A0ABV9G4A9</accession>
<dbReference type="RefSeq" id="WP_381195503.1">
    <property type="nucleotide sequence ID" value="NZ_JBHSFE010000011.1"/>
</dbReference>
<reference evidence="3" key="1">
    <citation type="journal article" date="2019" name="Int. J. Syst. Evol. Microbiol.">
        <title>The Global Catalogue of Microorganisms (GCM) 10K type strain sequencing project: providing services to taxonomists for standard genome sequencing and annotation.</title>
        <authorList>
            <consortium name="The Broad Institute Genomics Platform"/>
            <consortium name="The Broad Institute Genome Sequencing Center for Infectious Disease"/>
            <person name="Wu L."/>
            <person name="Ma J."/>
        </authorList>
    </citation>
    <scope>NUCLEOTIDE SEQUENCE [LARGE SCALE GENOMIC DNA]</scope>
    <source>
        <strain evidence="3">CGMCC 4.7139</strain>
    </source>
</reference>
<proteinExistence type="predicted"/>
<gene>
    <name evidence="2" type="ORF">ACFO9E_15090</name>
</gene>
<dbReference type="InterPro" id="IPR021452">
    <property type="entry name" value="DUF3103"/>
</dbReference>
<keyword evidence="3" id="KW-1185">Reference proteome</keyword>
<keyword evidence="1" id="KW-0732">Signal</keyword>
<organism evidence="2 3">
    <name type="scientific">Streptomyces maoxianensis</name>
    <dbReference type="NCBI Taxonomy" id="1459942"/>
    <lineage>
        <taxon>Bacteria</taxon>
        <taxon>Bacillati</taxon>
        <taxon>Actinomycetota</taxon>
        <taxon>Actinomycetes</taxon>
        <taxon>Kitasatosporales</taxon>
        <taxon>Streptomycetaceae</taxon>
        <taxon>Streptomyces</taxon>
    </lineage>
</organism>